<evidence type="ECO:0000256" key="1">
    <source>
        <dbReference type="SAM" id="MobiDB-lite"/>
    </source>
</evidence>
<comment type="caution">
    <text evidence="2">The sequence shown here is derived from an EMBL/GenBank/DDBJ whole genome shotgun (WGS) entry which is preliminary data.</text>
</comment>
<reference evidence="2 3" key="1">
    <citation type="journal article" date="2019" name="Sci. Rep.">
        <title>Orb-weaving spider Araneus ventricosus genome elucidates the spidroin gene catalogue.</title>
        <authorList>
            <person name="Kono N."/>
            <person name="Nakamura H."/>
            <person name="Ohtoshi R."/>
            <person name="Moran D.A.P."/>
            <person name="Shinohara A."/>
            <person name="Yoshida Y."/>
            <person name="Fujiwara M."/>
            <person name="Mori M."/>
            <person name="Tomita M."/>
            <person name="Arakawa K."/>
        </authorList>
    </citation>
    <scope>NUCLEOTIDE SEQUENCE [LARGE SCALE GENOMIC DNA]</scope>
</reference>
<gene>
    <name evidence="2" type="ORF">AVEN_269001_1</name>
</gene>
<feature type="region of interest" description="Disordered" evidence="1">
    <location>
        <begin position="1"/>
        <end position="25"/>
    </location>
</feature>
<feature type="compositionally biased region" description="Basic and acidic residues" evidence="1">
    <location>
        <begin position="7"/>
        <end position="18"/>
    </location>
</feature>
<protein>
    <submittedName>
        <fullName evidence="2">Uncharacterized protein</fullName>
    </submittedName>
</protein>
<accession>A0A4Y2UWT1</accession>
<dbReference type="EMBL" id="BGPR01041114">
    <property type="protein sequence ID" value="GBO17353.1"/>
    <property type="molecule type" value="Genomic_DNA"/>
</dbReference>
<dbReference type="Proteomes" id="UP000499080">
    <property type="component" value="Unassembled WGS sequence"/>
</dbReference>
<keyword evidence="3" id="KW-1185">Reference proteome</keyword>
<evidence type="ECO:0000313" key="2">
    <source>
        <dbReference type="EMBL" id="GBO17353.1"/>
    </source>
</evidence>
<feature type="region of interest" description="Disordered" evidence="1">
    <location>
        <begin position="67"/>
        <end position="107"/>
    </location>
</feature>
<evidence type="ECO:0000313" key="3">
    <source>
        <dbReference type="Proteomes" id="UP000499080"/>
    </source>
</evidence>
<sequence>MRSQTRAVEKEIAEKESDSSEIIVEENGLNKTENAFQFEPDSEVIKIPDLNNESEKLTLPEINREEFKRSQHDSSNLRNRAGVKPIGPIAPNRAPRLRGPALACYKE</sequence>
<name>A0A4Y2UWT1_ARAVE</name>
<dbReference type="AlphaFoldDB" id="A0A4Y2UWT1"/>
<proteinExistence type="predicted"/>
<organism evidence="2 3">
    <name type="scientific">Araneus ventricosus</name>
    <name type="common">Orbweaver spider</name>
    <name type="synonym">Epeira ventricosa</name>
    <dbReference type="NCBI Taxonomy" id="182803"/>
    <lineage>
        <taxon>Eukaryota</taxon>
        <taxon>Metazoa</taxon>
        <taxon>Ecdysozoa</taxon>
        <taxon>Arthropoda</taxon>
        <taxon>Chelicerata</taxon>
        <taxon>Arachnida</taxon>
        <taxon>Araneae</taxon>
        <taxon>Araneomorphae</taxon>
        <taxon>Entelegynae</taxon>
        <taxon>Araneoidea</taxon>
        <taxon>Araneidae</taxon>
        <taxon>Araneus</taxon>
    </lineage>
</organism>